<evidence type="ECO:0000313" key="1">
    <source>
        <dbReference type="EMBL" id="GFY30277.1"/>
    </source>
</evidence>
<organism evidence="1 2">
    <name type="scientific">Trichonephila clavipes</name>
    <name type="common">Golden silk orbweaver</name>
    <name type="synonym">Nephila clavipes</name>
    <dbReference type="NCBI Taxonomy" id="2585209"/>
    <lineage>
        <taxon>Eukaryota</taxon>
        <taxon>Metazoa</taxon>
        <taxon>Ecdysozoa</taxon>
        <taxon>Arthropoda</taxon>
        <taxon>Chelicerata</taxon>
        <taxon>Arachnida</taxon>
        <taxon>Araneae</taxon>
        <taxon>Araneomorphae</taxon>
        <taxon>Entelegynae</taxon>
        <taxon>Araneoidea</taxon>
        <taxon>Nephilidae</taxon>
        <taxon>Trichonephila</taxon>
    </lineage>
</organism>
<comment type="caution">
    <text evidence="1">The sequence shown here is derived from an EMBL/GenBank/DDBJ whole genome shotgun (WGS) entry which is preliminary data.</text>
</comment>
<dbReference type="Proteomes" id="UP000887159">
    <property type="component" value="Unassembled WGS sequence"/>
</dbReference>
<accession>A0A8X6W8G1</accession>
<protein>
    <submittedName>
        <fullName evidence="1">Uncharacterized protein</fullName>
    </submittedName>
</protein>
<name>A0A8X6W8G1_TRICX</name>
<reference evidence="1" key="1">
    <citation type="submission" date="2020-08" db="EMBL/GenBank/DDBJ databases">
        <title>Multicomponent nature underlies the extraordinary mechanical properties of spider dragline silk.</title>
        <authorList>
            <person name="Kono N."/>
            <person name="Nakamura H."/>
            <person name="Mori M."/>
            <person name="Yoshida Y."/>
            <person name="Ohtoshi R."/>
            <person name="Malay A.D."/>
            <person name="Moran D.A.P."/>
            <person name="Tomita M."/>
            <person name="Numata K."/>
            <person name="Arakawa K."/>
        </authorList>
    </citation>
    <scope>NUCLEOTIDE SEQUENCE</scope>
</reference>
<gene>
    <name evidence="1" type="ORF">TNCV_4065281</name>
</gene>
<sequence>MPAMVGYLNHWATAARDNVGRRSWDERRMSNDNSRRINWRDAEVIHRPSDRRSNYRDPVIEEVIIGVITRRVLSGVREMGGSRSSDNVGRRSWDERRMSNDNSRRINWRCGDPVIEEVIIGVITRRVLSGVREMEGSRSSDNVGRRSWDERRMSNDNSRRINWRDAEVIHRPSDRRSNYRDPVIEEVIIGVITRRVLSGVREMGGSGSSDNVGRRSWDERRMSNDNSRRINWRDAEVIHRPVIEEVIIGVITRRVLSGVREMGGSGSSDNVGLS</sequence>
<dbReference type="AlphaFoldDB" id="A0A8X6W8G1"/>
<evidence type="ECO:0000313" key="2">
    <source>
        <dbReference type="Proteomes" id="UP000887159"/>
    </source>
</evidence>
<dbReference type="EMBL" id="BMAU01021392">
    <property type="protein sequence ID" value="GFY30277.1"/>
    <property type="molecule type" value="Genomic_DNA"/>
</dbReference>
<keyword evidence="2" id="KW-1185">Reference proteome</keyword>
<proteinExistence type="predicted"/>